<sequence>MQVEIKPVIDHCNPRKPPRLVAITKLLGLVLGRDVALIGPRGLPHQLNGPHAPELQLVPVAELHVDQAGISDKLQAQRHALELAVFAGERLVDKVVRKEGLGVDVAVPSFNNDVYSFPGAIVHLEGGLELALLQQFVSFVLEPYPLDEAFLGRRGLDGLQGAQLGDDLGLGLRIAGYGEVLEALDVAEG</sequence>
<accession>A0AAN7UV69</accession>
<dbReference type="EMBL" id="JAWHQM010000036">
    <property type="protein sequence ID" value="KAK5633858.1"/>
    <property type="molecule type" value="Genomic_DNA"/>
</dbReference>
<organism evidence="1 2">
    <name type="scientific">Xylaria bambusicola</name>
    <dbReference type="NCBI Taxonomy" id="326684"/>
    <lineage>
        <taxon>Eukaryota</taxon>
        <taxon>Fungi</taxon>
        <taxon>Dikarya</taxon>
        <taxon>Ascomycota</taxon>
        <taxon>Pezizomycotina</taxon>
        <taxon>Sordariomycetes</taxon>
        <taxon>Xylariomycetidae</taxon>
        <taxon>Xylariales</taxon>
        <taxon>Xylariaceae</taxon>
        <taxon>Xylaria</taxon>
    </lineage>
</organism>
<comment type="caution">
    <text evidence="1">The sequence shown here is derived from an EMBL/GenBank/DDBJ whole genome shotgun (WGS) entry which is preliminary data.</text>
</comment>
<proteinExistence type="predicted"/>
<reference evidence="1 2" key="1">
    <citation type="submission" date="2023-10" db="EMBL/GenBank/DDBJ databases">
        <title>Draft genome sequence of Xylaria bambusicola isolate GMP-LS, the root and basal stem rot pathogen of sugarcane in Indonesia.</title>
        <authorList>
            <person name="Selvaraj P."/>
            <person name="Muralishankar V."/>
            <person name="Muruganantham S."/>
            <person name="Sp S."/>
            <person name="Haryani S."/>
            <person name="Lau K.J.X."/>
            <person name="Naqvi N.I."/>
        </authorList>
    </citation>
    <scope>NUCLEOTIDE SEQUENCE [LARGE SCALE GENOMIC DNA]</scope>
    <source>
        <strain evidence="1">GMP-LS</strain>
    </source>
</reference>
<keyword evidence="2" id="KW-1185">Reference proteome</keyword>
<dbReference type="AlphaFoldDB" id="A0AAN7UV69"/>
<protein>
    <submittedName>
        <fullName evidence="1">Uncharacterized protein</fullName>
    </submittedName>
</protein>
<evidence type="ECO:0000313" key="2">
    <source>
        <dbReference type="Proteomes" id="UP001305414"/>
    </source>
</evidence>
<evidence type="ECO:0000313" key="1">
    <source>
        <dbReference type="EMBL" id="KAK5633858.1"/>
    </source>
</evidence>
<gene>
    <name evidence="1" type="ORF">RRF57_009572</name>
</gene>
<dbReference type="Proteomes" id="UP001305414">
    <property type="component" value="Unassembled WGS sequence"/>
</dbReference>
<name>A0AAN7UV69_9PEZI</name>